<dbReference type="AlphaFoldDB" id="A0A0F9HC42"/>
<accession>A0A0F9HC42</accession>
<reference evidence="1" key="1">
    <citation type="journal article" date="2015" name="Nature">
        <title>Complex archaea that bridge the gap between prokaryotes and eukaryotes.</title>
        <authorList>
            <person name="Spang A."/>
            <person name="Saw J.H."/>
            <person name="Jorgensen S.L."/>
            <person name="Zaremba-Niedzwiedzka K."/>
            <person name="Martijn J."/>
            <person name="Lind A.E."/>
            <person name="van Eijk R."/>
            <person name="Schleper C."/>
            <person name="Guy L."/>
            <person name="Ettema T.J."/>
        </authorList>
    </citation>
    <scope>NUCLEOTIDE SEQUENCE</scope>
</reference>
<gene>
    <name evidence="1" type="ORF">LCGC14_2082740</name>
</gene>
<comment type="caution">
    <text evidence="1">The sequence shown here is derived from an EMBL/GenBank/DDBJ whole genome shotgun (WGS) entry which is preliminary data.</text>
</comment>
<organism evidence="1">
    <name type="scientific">marine sediment metagenome</name>
    <dbReference type="NCBI Taxonomy" id="412755"/>
    <lineage>
        <taxon>unclassified sequences</taxon>
        <taxon>metagenomes</taxon>
        <taxon>ecological metagenomes</taxon>
    </lineage>
</organism>
<protein>
    <submittedName>
        <fullName evidence="1">Uncharacterized protein</fullName>
    </submittedName>
</protein>
<evidence type="ECO:0000313" key="1">
    <source>
        <dbReference type="EMBL" id="KKL72652.1"/>
    </source>
</evidence>
<sequence length="249" mass="27578">TKCIATSTSDQTYIFDRYPQDEAAYAAGRGKVSGSTDWDWGGLVIGNYAELDANNNPSNWEAASVTWLSSISAADPGGTQFATPILNASGSVFMSKEMQNDISNRYIVVKLTNVPIAPKIAHFMFMREHKLAIRPQYPLQDTYNHDTKEQNLSGGDRVVSLQAQNFTKGLSRSLTILGGATRDSIIDWYKEGSGTTRFVVYLENINEVSTANICRLDKSQFTVSEKLNQLFVSGLNMTTVLQYESGEDW</sequence>
<name>A0A0F9HC42_9ZZZZ</name>
<dbReference type="EMBL" id="LAZR01025205">
    <property type="protein sequence ID" value="KKL72652.1"/>
    <property type="molecule type" value="Genomic_DNA"/>
</dbReference>
<feature type="non-terminal residue" evidence="1">
    <location>
        <position position="1"/>
    </location>
</feature>
<proteinExistence type="predicted"/>